<gene>
    <name evidence="1" type="ORF">ABT39_MTgene3023</name>
</gene>
<geneLocation type="mitochondrion" evidence="1"/>
<comment type="caution">
    <text evidence="1">The sequence shown here is derived from an EMBL/GenBank/DDBJ whole genome shotgun (WGS) entry which is preliminary data.</text>
</comment>
<protein>
    <submittedName>
        <fullName evidence="1">Uncharacterized protein</fullName>
    </submittedName>
</protein>
<evidence type="ECO:0000313" key="1">
    <source>
        <dbReference type="EMBL" id="KUM49796.1"/>
    </source>
</evidence>
<proteinExistence type="predicted"/>
<name>A0A101M2G4_PICGL</name>
<sequence>MISTNRIDMCSTNHTPRNYVPRMDIQLRPSSSLFRLFRFNCFFAFSFQFRKPSDGYREPVDAMTYQTRAVAAAM</sequence>
<keyword evidence="1" id="KW-0496">Mitochondrion</keyword>
<dbReference type="AlphaFoldDB" id="A0A101M2G4"/>
<dbReference type="EMBL" id="LKAM01000002">
    <property type="protein sequence ID" value="KUM49796.1"/>
    <property type="molecule type" value="Genomic_DNA"/>
</dbReference>
<reference evidence="1" key="1">
    <citation type="journal article" date="2015" name="Genome Biol. Evol.">
        <title>Organellar Genomes of White Spruce (Picea glauca): Assembly and Annotation.</title>
        <authorList>
            <person name="Jackman S.D."/>
            <person name="Warren R.L."/>
            <person name="Gibb E.A."/>
            <person name="Vandervalk B.P."/>
            <person name="Mohamadi H."/>
            <person name="Chu J."/>
            <person name="Raymond A."/>
            <person name="Pleasance S."/>
            <person name="Coope R."/>
            <person name="Wildung M.R."/>
            <person name="Ritland C.E."/>
            <person name="Bousquet J."/>
            <person name="Jones S.J."/>
            <person name="Bohlmann J."/>
            <person name="Birol I."/>
        </authorList>
    </citation>
    <scope>NUCLEOTIDE SEQUENCE [LARGE SCALE GENOMIC DNA]</scope>
    <source>
        <tissue evidence="1">Flushing bud</tissue>
    </source>
</reference>
<organism evidence="1">
    <name type="scientific">Picea glauca</name>
    <name type="common">White spruce</name>
    <name type="synonym">Pinus glauca</name>
    <dbReference type="NCBI Taxonomy" id="3330"/>
    <lineage>
        <taxon>Eukaryota</taxon>
        <taxon>Viridiplantae</taxon>
        <taxon>Streptophyta</taxon>
        <taxon>Embryophyta</taxon>
        <taxon>Tracheophyta</taxon>
        <taxon>Spermatophyta</taxon>
        <taxon>Pinopsida</taxon>
        <taxon>Pinidae</taxon>
        <taxon>Conifers I</taxon>
        <taxon>Pinales</taxon>
        <taxon>Pinaceae</taxon>
        <taxon>Picea</taxon>
    </lineage>
</organism>
<accession>A0A101M2G4</accession>